<keyword evidence="1" id="KW-0472">Membrane</keyword>
<dbReference type="PaxDb" id="2903-EOD17064"/>
<dbReference type="HOGENOM" id="CLU_2594828_0_0_1"/>
<dbReference type="RefSeq" id="XP_005769493.1">
    <property type="nucleotide sequence ID" value="XM_005769436.1"/>
</dbReference>
<dbReference type="EnsemblProtists" id="EOD17064">
    <property type="protein sequence ID" value="EOD17064"/>
    <property type="gene ID" value="EMIHUDRAFT_459047"/>
</dbReference>
<dbReference type="GeneID" id="17263214"/>
<dbReference type="Proteomes" id="UP000013827">
    <property type="component" value="Unassembled WGS sequence"/>
</dbReference>
<organism evidence="2 3">
    <name type="scientific">Emiliania huxleyi (strain CCMP1516)</name>
    <dbReference type="NCBI Taxonomy" id="280463"/>
    <lineage>
        <taxon>Eukaryota</taxon>
        <taxon>Haptista</taxon>
        <taxon>Haptophyta</taxon>
        <taxon>Prymnesiophyceae</taxon>
        <taxon>Isochrysidales</taxon>
        <taxon>Noelaerhabdaceae</taxon>
        <taxon>Emiliania</taxon>
    </lineage>
</organism>
<reference evidence="2" key="2">
    <citation type="submission" date="2024-10" db="UniProtKB">
        <authorList>
            <consortium name="EnsemblProtists"/>
        </authorList>
    </citation>
    <scope>IDENTIFICATION</scope>
</reference>
<name>A0A0D3J0M9_EMIH1</name>
<dbReference type="InterPro" id="IPR019727">
    <property type="entry name" value="ATP_synth_F0_fsu_mt_fun"/>
</dbReference>
<evidence type="ECO:0000313" key="2">
    <source>
        <dbReference type="EnsemblProtists" id="EOD17064"/>
    </source>
</evidence>
<keyword evidence="3" id="KW-1185">Reference proteome</keyword>
<dbReference type="KEGG" id="ehx:EMIHUDRAFT_459047"/>
<sequence>MSMDPRFPATGEAPYMSVLKGDTFFARTFPNYKKMFFDKGSFRPVVHAMLVVGFIGYTLDYFQHLRFERHSYKEKHLGGH</sequence>
<feature type="transmembrane region" description="Helical" evidence="1">
    <location>
        <begin position="45"/>
        <end position="62"/>
    </location>
</feature>
<accession>A0A0D3J0M9</accession>
<evidence type="ECO:0000256" key="1">
    <source>
        <dbReference type="SAM" id="Phobius"/>
    </source>
</evidence>
<dbReference type="AlphaFoldDB" id="A0A0D3J0M9"/>
<reference evidence="3" key="1">
    <citation type="journal article" date="2013" name="Nature">
        <title>Pan genome of the phytoplankton Emiliania underpins its global distribution.</title>
        <authorList>
            <person name="Read B.A."/>
            <person name="Kegel J."/>
            <person name="Klute M.J."/>
            <person name="Kuo A."/>
            <person name="Lefebvre S.C."/>
            <person name="Maumus F."/>
            <person name="Mayer C."/>
            <person name="Miller J."/>
            <person name="Monier A."/>
            <person name="Salamov A."/>
            <person name="Young J."/>
            <person name="Aguilar M."/>
            <person name="Claverie J.M."/>
            <person name="Frickenhaus S."/>
            <person name="Gonzalez K."/>
            <person name="Herman E.K."/>
            <person name="Lin Y.C."/>
            <person name="Napier J."/>
            <person name="Ogata H."/>
            <person name="Sarno A.F."/>
            <person name="Shmutz J."/>
            <person name="Schroeder D."/>
            <person name="de Vargas C."/>
            <person name="Verret F."/>
            <person name="von Dassow P."/>
            <person name="Valentin K."/>
            <person name="Van de Peer Y."/>
            <person name="Wheeler G."/>
            <person name="Dacks J.B."/>
            <person name="Delwiche C.F."/>
            <person name="Dyhrman S.T."/>
            <person name="Glockner G."/>
            <person name="John U."/>
            <person name="Richards T."/>
            <person name="Worden A.Z."/>
            <person name="Zhang X."/>
            <person name="Grigoriev I.V."/>
            <person name="Allen A.E."/>
            <person name="Bidle K."/>
            <person name="Borodovsky M."/>
            <person name="Bowler C."/>
            <person name="Brownlee C."/>
            <person name="Cock J.M."/>
            <person name="Elias M."/>
            <person name="Gladyshev V.N."/>
            <person name="Groth M."/>
            <person name="Guda C."/>
            <person name="Hadaegh A."/>
            <person name="Iglesias-Rodriguez M.D."/>
            <person name="Jenkins J."/>
            <person name="Jones B.M."/>
            <person name="Lawson T."/>
            <person name="Leese F."/>
            <person name="Lindquist E."/>
            <person name="Lobanov A."/>
            <person name="Lomsadze A."/>
            <person name="Malik S.B."/>
            <person name="Marsh M.E."/>
            <person name="Mackinder L."/>
            <person name="Mock T."/>
            <person name="Mueller-Roeber B."/>
            <person name="Pagarete A."/>
            <person name="Parker M."/>
            <person name="Probert I."/>
            <person name="Quesneville H."/>
            <person name="Raines C."/>
            <person name="Rensing S.A."/>
            <person name="Riano-Pachon D.M."/>
            <person name="Richier S."/>
            <person name="Rokitta S."/>
            <person name="Shiraiwa Y."/>
            <person name="Soanes D.M."/>
            <person name="van der Giezen M."/>
            <person name="Wahlund T.M."/>
            <person name="Williams B."/>
            <person name="Wilson W."/>
            <person name="Wolfe G."/>
            <person name="Wurch L.L."/>
        </authorList>
    </citation>
    <scope>NUCLEOTIDE SEQUENCE</scope>
</reference>
<evidence type="ECO:0000313" key="3">
    <source>
        <dbReference type="Proteomes" id="UP000013827"/>
    </source>
</evidence>
<keyword evidence="1" id="KW-0812">Transmembrane</keyword>
<dbReference type="GO" id="GO:0015986">
    <property type="term" value="P:proton motive force-driven ATP synthesis"/>
    <property type="evidence" value="ECO:0007669"/>
    <property type="project" value="InterPro"/>
</dbReference>
<protein>
    <submittedName>
        <fullName evidence="2">Uncharacterized protein</fullName>
    </submittedName>
</protein>
<dbReference type="Pfam" id="PF10791">
    <property type="entry name" value="F1F0-ATPsyn_F"/>
    <property type="match status" value="1"/>
</dbReference>
<keyword evidence="1" id="KW-1133">Transmembrane helix</keyword>
<proteinExistence type="predicted"/>